<organism evidence="1 2">
    <name type="scientific">Paenibacillus ginsengarvi</name>
    <dbReference type="NCBI Taxonomy" id="400777"/>
    <lineage>
        <taxon>Bacteria</taxon>
        <taxon>Bacillati</taxon>
        <taxon>Bacillota</taxon>
        <taxon>Bacilli</taxon>
        <taxon>Bacillales</taxon>
        <taxon>Paenibacillaceae</taxon>
        <taxon>Paenibacillus</taxon>
    </lineage>
</organism>
<protein>
    <submittedName>
        <fullName evidence="1">Uncharacterized protein</fullName>
    </submittedName>
</protein>
<accession>A0A3B0CKU3</accession>
<gene>
    <name evidence="1" type="ORF">D7M11_04650</name>
</gene>
<dbReference type="EMBL" id="RBAH01000002">
    <property type="protein sequence ID" value="RKN86305.1"/>
    <property type="molecule type" value="Genomic_DNA"/>
</dbReference>
<reference evidence="1 2" key="1">
    <citation type="journal article" date="2007" name="Int. J. Syst. Evol. Microbiol.">
        <title>Paenibacillus ginsengarvi sp. nov., isolated from soil from ginseng cultivation.</title>
        <authorList>
            <person name="Yoon M.H."/>
            <person name="Ten L.N."/>
            <person name="Im W.T."/>
        </authorList>
    </citation>
    <scope>NUCLEOTIDE SEQUENCE [LARGE SCALE GENOMIC DNA]</scope>
    <source>
        <strain evidence="1 2">KCTC 13059</strain>
    </source>
</reference>
<evidence type="ECO:0000313" key="2">
    <source>
        <dbReference type="Proteomes" id="UP000282311"/>
    </source>
</evidence>
<dbReference type="Proteomes" id="UP000282311">
    <property type="component" value="Unassembled WGS sequence"/>
</dbReference>
<sequence length="90" mass="9679">MDQRSSRLVPACCQRLYAEEASSAFLTQGVGPVGRVADFSAIISTGKPSAAGSSQIWLVQEFVSDYILNGATSRRPERGGLLEKQKSEES</sequence>
<dbReference type="AlphaFoldDB" id="A0A3B0CKU3"/>
<name>A0A3B0CKU3_9BACL</name>
<comment type="caution">
    <text evidence="1">The sequence shown here is derived from an EMBL/GenBank/DDBJ whole genome shotgun (WGS) entry which is preliminary data.</text>
</comment>
<proteinExistence type="predicted"/>
<evidence type="ECO:0000313" key="1">
    <source>
        <dbReference type="EMBL" id="RKN86305.1"/>
    </source>
</evidence>
<keyword evidence="2" id="KW-1185">Reference proteome</keyword>